<dbReference type="Gene3D" id="3.90.226.10">
    <property type="entry name" value="2-enoyl-CoA Hydratase, Chain A, domain 1"/>
    <property type="match status" value="1"/>
</dbReference>
<dbReference type="InterPro" id="IPR009188">
    <property type="entry name" value="NiFe-hyd_mat_HypX/HoxX"/>
</dbReference>
<organism evidence="3 4">
    <name type="scientific">Cryptosporangium phraense</name>
    <dbReference type="NCBI Taxonomy" id="2593070"/>
    <lineage>
        <taxon>Bacteria</taxon>
        <taxon>Bacillati</taxon>
        <taxon>Actinomycetota</taxon>
        <taxon>Actinomycetes</taxon>
        <taxon>Cryptosporangiales</taxon>
        <taxon>Cryptosporangiaceae</taxon>
        <taxon>Cryptosporangium</taxon>
    </lineage>
</organism>
<evidence type="ECO:0000259" key="2">
    <source>
        <dbReference type="Pfam" id="PF02911"/>
    </source>
</evidence>
<dbReference type="SUPFAM" id="SSF53328">
    <property type="entry name" value="Formyltransferase"/>
    <property type="match status" value="1"/>
</dbReference>
<comment type="caution">
    <text evidence="3">The sequence shown here is derived from an EMBL/GenBank/DDBJ whole genome shotgun (WGS) entry which is preliminary data.</text>
</comment>
<gene>
    <name evidence="3" type="ORF">FL583_27785</name>
</gene>
<dbReference type="Pfam" id="PF00378">
    <property type="entry name" value="ECH_1"/>
    <property type="match status" value="1"/>
</dbReference>
<evidence type="ECO:0000313" key="3">
    <source>
        <dbReference type="EMBL" id="TQS41834.1"/>
    </source>
</evidence>
<feature type="domain" description="Formyl transferase C-terminal" evidence="2">
    <location>
        <begin position="198"/>
        <end position="277"/>
    </location>
</feature>
<dbReference type="PIRSF" id="PIRSF006787">
    <property type="entry name" value="Hydrgn_mat_HoxX"/>
    <property type="match status" value="1"/>
</dbReference>
<dbReference type="InterPro" id="IPR029045">
    <property type="entry name" value="ClpP/crotonase-like_dom_sf"/>
</dbReference>
<sequence length="591" mass="64286">MRSLLLTFRRRRNTRPRRPPEEKSLRILLLVSSFNGLTQRVWCELRERGHSVAVEFARDEESITDAARRADPQLILCPFLKERVPTEVWQKWPTVIVHPGPVGDRGPSSLDWAITDGVREWGVTALQAVDEMDAGPVWASRTFPLPTDPPTKSSLYNGPVADAAMSCIAEVLTKVGDPDFRPTPPEELAKTRTRPTMRQTDRAFRWDEPADAIVRRIRAADGAPGVRTEVAGVRVSAFDASVGPRQSDPPGTVVASRDGAVLVAAGTGSVWLGHLKLLADVSPAGKKPIKLPAATVLADHLPPGLASPTTVAVKANQGVHYLRRGEVGYVVLDCYNGALSTNGCNQALHALRHAARQDTRAIVVRGGDGPFCNGIHLNEIEAAKSPAAEAWANITAINDVCRELITNRGQVMIAAFSGSAGAGGVMLALGADLVVARDGVVLNPYYEMGLTGSELHTYTLPRRVGPDAAKRLLRDALPVGTAEAKRLGLVDEVGPRDPVRFSGWLHEVALRYRDRELRERTLRRKAETLDRDLSARPLDAYEACELGEMAQDMFDDRHGFAAARRAFVGKEAPERTPAKLALHRAPGFVRG</sequence>
<feature type="region of interest" description="Disordered" evidence="1">
    <location>
        <begin position="176"/>
        <end position="197"/>
    </location>
</feature>
<dbReference type="InterPro" id="IPR001753">
    <property type="entry name" value="Enoyl-CoA_hydra/iso"/>
</dbReference>
<protein>
    <submittedName>
        <fullName evidence="3">Formyl transferase</fullName>
    </submittedName>
</protein>
<dbReference type="OrthoDB" id="580992at2"/>
<accession>A0A545AKI8</accession>
<dbReference type="InterPro" id="IPR005793">
    <property type="entry name" value="Formyl_trans_C"/>
</dbReference>
<dbReference type="InterPro" id="IPR011034">
    <property type="entry name" value="Formyl_transferase-like_C_sf"/>
</dbReference>
<dbReference type="CDD" id="cd06558">
    <property type="entry name" value="crotonase-like"/>
    <property type="match status" value="1"/>
</dbReference>
<dbReference type="Proteomes" id="UP000317982">
    <property type="component" value="Unassembled WGS sequence"/>
</dbReference>
<dbReference type="AlphaFoldDB" id="A0A545AKI8"/>
<dbReference type="GO" id="GO:0016740">
    <property type="term" value="F:transferase activity"/>
    <property type="evidence" value="ECO:0007669"/>
    <property type="project" value="UniProtKB-KW"/>
</dbReference>
<dbReference type="InterPro" id="IPR036477">
    <property type="entry name" value="Formyl_transf_N_sf"/>
</dbReference>
<dbReference type="PANTHER" id="PTHR43388:SF1">
    <property type="entry name" value="HYDROGENASE MATURATION FACTOR HOXX"/>
    <property type="match status" value="1"/>
</dbReference>
<dbReference type="EMBL" id="VIRS01000022">
    <property type="protein sequence ID" value="TQS41834.1"/>
    <property type="molecule type" value="Genomic_DNA"/>
</dbReference>
<keyword evidence="3" id="KW-0808">Transferase</keyword>
<dbReference type="PANTHER" id="PTHR43388">
    <property type="entry name" value="HYDROGENASE MATURATION FACTOR HOXX"/>
    <property type="match status" value="1"/>
</dbReference>
<evidence type="ECO:0000256" key="1">
    <source>
        <dbReference type="SAM" id="MobiDB-lite"/>
    </source>
</evidence>
<evidence type="ECO:0000313" key="4">
    <source>
        <dbReference type="Proteomes" id="UP000317982"/>
    </source>
</evidence>
<dbReference type="SUPFAM" id="SSF50486">
    <property type="entry name" value="FMT C-terminal domain-like"/>
    <property type="match status" value="1"/>
</dbReference>
<reference evidence="3 4" key="1">
    <citation type="submission" date="2019-07" db="EMBL/GenBank/DDBJ databases">
        <title>Cryptosporangium phraense sp. nov., isolated from plant litter.</title>
        <authorList>
            <person name="Suriyachadkun C."/>
        </authorList>
    </citation>
    <scope>NUCLEOTIDE SEQUENCE [LARGE SCALE GENOMIC DNA]</scope>
    <source>
        <strain evidence="3 4">A-T 5661</strain>
    </source>
</reference>
<dbReference type="Gene3D" id="3.40.50.12230">
    <property type="match status" value="1"/>
</dbReference>
<proteinExistence type="predicted"/>
<name>A0A545AKI8_9ACTN</name>
<dbReference type="SUPFAM" id="SSF52096">
    <property type="entry name" value="ClpP/crotonase"/>
    <property type="match status" value="1"/>
</dbReference>
<dbReference type="Pfam" id="PF02911">
    <property type="entry name" value="Formyl_trans_C"/>
    <property type="match status" value="1"/>
</dbReference>
<keyword evidence="4" id="KW-1185">Reference proteome</keyword>
<dbReference type="CDD" id="cd08650">
    <property type="entry name" value="FMT_core_HypX_N"/>
    <property type="match status" value="1"/>
</dbReference>
<dbReference type="InterPro" id="IPR047180">
    <property type="entry name" value="HoxX-like"/>
</dbReference>
<dbReference type="InParanoid" id="A0A545AKI8"/>